<keyword evidence="7" id="KW-1133">Transmembrane helix</keyword>
<dbReference type="Gene3D" id="2.60.40.790">
    <property type="match status" value="1"/>
</dbReference>
<dbReference type="PANTHER" id="PTHR43670">
    <property type="entry name" value="HEAT SHOCK PROTEIN 26"/>
    <property type="match status" value="1"/>
</dbReference>
<dbReference type="InterPro" id="IPR002068">
    <property type="entry name" value="A-crystallin/Hsp20_dom"/>
</dbReference>
<keyword evidence="7" id="KW-0812">Transmembrane</keyword>
<gene>
    <name evidence="9" type="ORF">NCGR_LOCUS9371</name>
</gene>
<dbReference type="GO" id="GO:0034605">
    <property type="term" value="P:cellular response to heat"/>
    <property type="evidence" value="ECO:0007669"/>
    <property type="project" value="TreeGrafter"/>
</dbReference>
<dbReference type="OrthoDB" id="1431247at2759"/>
<evidence type="ECO:0000256" key="4">
    <source>
        <dbReference type="PROSITE-ProRule" id="PRU00285"/>
    </source>
</evidence>
<dbReference type="GO" id="GO:0005886">
    <property type="term" value="C:plasma membrane"/>
    <property type="evidence" value="ECO:0007669"/>
    <property type="project" value="UniProtKB-SubCell"/>
</dbReference>
<dbReference type="PANTHER" id="PTHR43670:SF64">
    <property type="entry name" value="SHSP DOMAIN-CONTAINING PROTEIN"/>
    <property type="match status" value="1"/>
</dbReference>
<dbReference type="PROSITE" id="PS01031">
    <property type="entry name" value="SHSP"/>
    <property type="match status" value="1"/>
</dbReference>
<dbReference type="Proteomes" id="UP000604825">
    <property type="component" value="Unassembled WGS sequence"/>
</dbReference>
<keyword evidence="7" id="KW-0472">Membrane</keyword>
<keyword evidence="10" id="KW-1185">Reference proteome</keyword>
<dbReference type="GO" id="GO:0006952">
    <property type="term" value="P:defense response"/>
    <property type="evidence" value="ECO:0007669"/>
    <property type="project" value="UniProtKB-KW"/>
</dbReference>
<dbReference type="InterPro" id="IPR008978">
    <property type="entry name" value="HSP20-like_chaperone"/>
</dbReference>
<feature type="transmembrane region" description="Helical" evidence="7">
    <location>
        <begin position="247"/>
        <end position="266"/>
    </location>
</feature>
<dbReference type="EMBL" id="CAJGYO010000002">
    <property type="protein sequence ID" value="CAD6213880.1"/>
    <property type="molecule type" value="Genomic_DNA"/>
</dbReference>
<keyword evidence="3" id="KW-0611">Plant defense</keyword>
<evidence type="ECO:0000256" key="5">
    <source>
        <dbReference type="RuleBase" id="RU003616"/>
    </source>
</evidence>
<sequence>MACALLAASSDDYLLKSIAGAAGFKKEDIRVLVDNHGHLRTHGERPIVGNRWSRFQKDFELPANCITDVIRAKFENERLTITLPKITLSPPMPLPPRRPPMVAPPQMLPPPPAVPEPAARPTAPPPTVPAEPLDPAPSVKPPVETRPSMPRKTYAPVPAPAPAPAPAAEVEQPATTKPQSSLGAVQRPMEEEERQRERETAGKVAEDRKEMAQDQKATEQQQKEAMPPADLAMANLQPRPASASRGLLVNVAVAVVVLLGITVYVWHSLRNATGGAGGHSHGHLGAGSYGDEM</sequence>
<organism evidence="9 10">
    <name type="scientific">Miscanthus lutarioriparius</name>
    <dbReference type="NCBI Taxonomy" id="422564"/>
    <lineage>
        <taxon>Eukaryota</taxon>
        <taxon>Viridiplantae</taxon>
        <taxon>Streptophyta</taxon>
        <taxon>Embryophyta</taxon>
        <taxon>Tracheophyta</taxon>
        <taxon>Spermatophyta</taxon>
        <taxon>Magnoliopsida</taxon>
        <taxon>Liliopsida</taxon>
        <taxon>Poales</taxon>
        <taxon>Poaceae</taxon>
        <taxon>PACMAD clade</taxon>
        <taxon>Panicoideae</taxon>
        <taxon>Andropogonodae</taxon>
        <taxon>Andropogoneae</taxon>
        <taxon>Saccharinae</taxon>
        <taxon>Miscanthus</taxon>
    </lineage>
</organism>
<evidence type="ECO:0000256" key="1">
    <source>
        <dbReference type="ARBA" id="ARBA00004162"/>
    </source>
</evidence>
<evidence type="ECO:0000256" key="6">
    <source>
        <dbReference type="SAM" id="MobiDB-lite"/>
    </source>
</evidence>
<evidence type="ECO:0000256" key="7">
    <source>
        <dbReference type="SAM" id="Phobius"/>
    </source>
</evidence>
<evidence type="ECO:0000313" key="10">
    <source>
        <dbReference type="Proteomes" id="UP000604825"/>
    </source>
</evidence>
<comment type="caution">
    <text evidence="9">The sequence shown here is derived from an EMBL/GenBank/DDBJ whole genome shotgun (WGS) entry which is preliminary data.</text>
</comment>
<feature type="region of interest" description="Disordered" evidence="6">
    <location>
        <begin position="273"/>
        <end position="293"/>
    </location>
</feature>
<feature type="domain" description="SHSP" evidence="8">
    <location>
        <begin position="1"/>
        <end position="104"/>
    </location>
</feature>
<evidence type="ECO:0000313" key="9">
    <source>
        <dbReference type="EMBL" id="CAD6213880.1"/>
    </source>
</evidence>
<feature type="region of interest" description="Disordered" evidence="6">
    <location>
        <begin position="90"/>
        <end position="227"/>
    </location>
</feature>
<protein>
    <recommendedName>
        <fullName evidence="8">SHSP domain-containing protein</fullName>
    </recommendedName>
</protein>
<evidence type="ECO:0000259" key="8">
    <source>
        <dbReference type="PROSITE" id="PS01031"/>
    </source>
</evidence>
<dbReference type="SUPFAM" id="SSF49764">
    <property type="entry name" value="HSP20-like chaperones"/>
    <property type="match status" value="1"/>
</dbReference>
<name>A0A811MRF1_9POAL</name>
<feature type="compositionally biased region" description="Gly residues" evidence="6">
    <location>
        <begin position="274"/>
        <end position="293"/>
    </location>
</feature>
<comment type="subcellular location">
    <subcellularLocation>
        <location evidence="1">Cell membrane</location>
        <topology evidence="1">Single-pass membrane protein</topology>
    </subcellularLocation>
</comment>
<reference evidence="9" key="1">
    <citation type="submission" date="2020-10" db="EMBL/GenBank/DDBJ databases">
        <authorList>
            <person name="Han B."/>
            <person name="Lu T."/>
            <person name="Zhao Q."/>
            <person name="Huang X."/>
            <person name="Zhao Y."/>
        </authorList>
    </citation>
    <scope>NUCLEOTIDE SEQUENCE</scope>
</reference>
<dbReference type="CDD" id="cd00298">
    <property type="entry name" value="ACD_sHsps_p23-like"/>
    <property type="match status" value="1"/>
</dbReference>
<feature type="compositionally biased region" description="Pro residues" evidence="6">
    <location>
        <begin position="122"/>
        <end position="140"/>
    </location>
</feature>
<feature type="compositionally biased region" description="Pro residues" evidence="6">
    <location>
        <begin position="90"/>
        <end position="115"/>
    </location>
</feature>
<proteinExistence type="inferred from homology"/>
<comment type="similarity">
    <text evidence="4 5">Belongs to the small heat shock protein (HSP20) family.</text>
</comment>
<accession>A0A811MRF1</accession>
<dbReference type="AlphaFoldDB" id="A0A811MRF1"/>
<keyword evidence="2" id="KW-1003">Cell membrane</keyword>
<evidence type="ECO:0000256" key="2">
    <source>
        <dbReference type="ARBA" id="ARBA00022475"/>
    </source>
</evidence>
<evidence type="ECO:0000256" key="3">
    <source>
        <dbReference type="ARBA" id="ARBA00022821"/>
    </source>
</evidence>
<dbReference type="Pfam" id="PF00011">
    <property type="entry name" value="HSP20"/>
    <property type="match status" value="1"/>
</dbReference>
<feature type="compositionally biased region" description="Basic and acidic residues" evidence="6">
    <location>
        <begin position="193"/>
        <end position="217"/>
    </location>
</feature>